<dbReference type="GO" id="GO:0009089">
    <property type="term" value="P:lysine biosynthetic process via diaminopimelate"/>
    <property type="evidence" value="ECO:0007669"/>
    <property type="project" value="TreeGrafter"/>
</dbReference>
<accession>A0A9Q9CNF1</accession>
<dbReference type="PANTHER" id="PTHR21499:SF3">
    <property type="entry name" value="ASPARTOKINASE"/>
    <property type="match status" value="1"/>
</dbReference>
<protein>
    <recommendedName>
        <fullName evidence="2">aspartate kinase</fullName>
        <ecNumber evidence="2">2.7.2.4</ecNumber>
    </recommendedName>
</protein>
<dbReference type="GO" id="GO:0004072">
    <property type="term" value="F:aspartate kinase activity"/>
    <property type="evidence" value="ECO:0007669"/>
    <property type="project" value="UniProtKB-EC"/>
</dbReference>
<dbReference type="EMBL" id="CP071250">
    <property type="protein sequence ID" value="UUF07787.1"/>
    <property type="molecule type" value="Genomic_DNA"/>
</dbReference>
<evidence type="ECO:0000313" key="9">
    <source>
        <dbReference type="EMBL" id="UUF06536.1"/>
    </source>
</evidence>
<dbReference type="GO" id="GO:0009090">
    <property type="term" value="P:homoserine biosynthetic process"/>
    <property type="evidence" value="ECO:0007669"/>
    <property type="project" value="TreeGrafter"/>
</dbReference>
<dbReference type="EC" id="2.7.2.4" evidence="2"/>
<dbReference type="Proteomes" id="UP001058016">
    <property type="component" value="Chromosome"/>
</dbReference>
<dbReference type="PROSITE" id="PS00324">
    <property type="entry name" value="ASPARTOKINASE"/>
    <property type="match status" value="1"/>
</dbReference>
<dbReference type="InterPro" id="IPR001048">
    <property type="entry name" value="Asp/Glu/Uridylate_kinase"/>
</dbReference>
<dbReference type="GO" id="GO:0005524">
    <property type="term" value="F:ATP binding"/>
    <property type="evidence" value="ECO:0007669"/>
    <property type="project" value="UniProtKB-KW"/>
</dbReference>
<dbReference type="Pfam" id="PF00696">
    <property type="entry name" value="AA_kinase"/>
    <property type="match status" value="1"/>
</dbReference>
<feature type="domain" description="Aspartate/glutamate/uridylate kinase" evidence="8">
    <location>
        <begin position="3"/>
        <end position="230"/>
    </location>
</feature>
<evidence type="ECO:0000256" key="3">
    <source>
        <dbReference type="ARBA" id="ARBA00022679"/>
    </source>
</evidence>
<keyword evidence="6" id="KW-0067">ATP-binding</keyword>
<dbReference type="Proteomes" id="UP001058072">
    <property type="component" value="Chromosome"/>
</dbReference>
<dbReference type="EMBL" id="CP071249">
    <property type="protein sequence ID" value="UUF06536.1"/>
    <property type="molecule type" value="Genomic_DNA"/>
</dbReference>
<dbReference type="Gene3D" id="3.40.1160.10">
    <property type="entry name" value="Acetylglutamate kinase-like"/>
    <property type="match status" value="1"/>
</dbReference>
<keyword evidence="5 10" id="KW-0418">Kinase</keyword>
<evidence type="ECO:0000313" key="11">
    <source>
        <dbReference type="Proteomes" id="UP001058016"/>
    </source>
</evidence>
<evidence type="ECO:0000256" key="1">
    <source>
        <dbReference type="ARBA" id="ARBA00010122"/>
    </source>
</evidence>
<proteinExistence type="inferred from homology"/>
<dbReference type="AlphaFoldDB" id="A0A9Q9CNF1"/>
<keyword evidence="11" id="KW-1185">Reference proteome</keyword>
<comment type="catalytic activity">
    <reaction evidence="7">
        <text>L-aspartate + ATP = 4-phospho-L-aspartate + ADP</text>
        <dbReference type="Rhea" id="RHEA:23776"/>
        <dbReference type="ChEBI" id="CHEBI:29991"/>
        <dbReference type="ChEBI" id="CHEBI:30616"/>
        <dbReference type="ChEBI" id="CHEBI:57535"/>
        <dbReference type="ChEBI" id="CHEBI:456216"/>
        <dbReference type="EC" id="2.7.2.4"/>
    </reaction>
</comment>
<keyword evidence="4" id="KW-0547">Nucleotide-binding</keyword>
<dbReference type="InterPro" id="IPR036393">
    <property type="entry name" value="AceGlu_kinase-like_sf"/>
</dbReference>
<organism evidence="10 12">
    <name type="scientific">Turicibacter bilis</name>
    <dbReference type="NCBI Taxonomy" id="2735723"/>
    <lineage>
        <taxon>Bacteria</taxon>
        <taxon>Bacillati</taxon>
        <taxon>Bacillota</taxon>
        <taxon>Erysipelotrichia</taxon>
        <taxon>Erysipelotrichales</taxon>
        <taxon>Turicibacteraceae</taxon>
        <taxon>Turicibacter</taxon>
    </lineage>
</organism>
<dbReference type="SUPFAM" id="SSF53633">
    <property type="entry name" value="Carbamate kinase-like"/>
    <property type="match status" value="1"/>
</dbReference>
<evidence type="ECO:0000256" key="5">
    <source>
        <dbReference type="ARBA" id="ARBA00022777"/>
    </source>
</evidence>
<evidence type="ECO:0000313" key="10">
    <source>
        <dbReference type="EMBL" id="UUF07787.1"/>
    </source>
</evidence>
<evidence type="ECO:0000259" key="8">
    <source>
        <dbReference type="Pfam" id="PF00696"/>
    </source>
</evidence>
<evidence type="ECO:0000256" key="7">
    <source>
        <dbReference type="ARBA" id="ARBA00047872"/>
    </source>
</evidence>
<keyword evidence="3" id="KW-0808">Transferase</keyword>
<evidence type="ECO:0000256" key="2">
    <source>
        <dbReference type="ARBA" id="ARBA00013059"/>
    </source>
</evidence>
<evidence type="ECO:0000313" key="12">
    <source>
        <dbReference type="Proteomes" id="UP001058072"/>
    </source>
</evidence>
<dbReference type="InterPro" id="IPR018042">
    <property type="entry name" value="Aspartate_kinase_CS"/>
</dbReference>
<dbReference type="RefSeq" id="WP_055276541.1">
    <property type="nucleotide sequence ID" value="NZ_CP071249.1"/>
</dbReference>
<dbReference type="GO" id="GO:0005829">
    <property type="term" value="C:cytosol"/>
    <property type="evidence" value="ECO:0007669"/>
    <property type="project" value="TreeGrafter"/>
</dbReference>
<dbReference type="PANTHER" id="PTHR21499">
    <property type="entry name" value="ASPARTATE KINASE"/>
    <property type="match status" value="1"/>
</dbReference>
<comment type="similarity">
    <text evidence="1">Belongs to the aspartokinase family.</text>
</comment>
<evidence type="ECO:0000256" key="6">
    <source>
        <dbReference type="ARBA" id="ARBA00022840"/>
    </source>
</evidence>
<gene>
    <name evidence="9" type="ORF">J0J69_02825</name>
    <name evidence="10" type="ORF">J0J70_09170</name>
</gene>
<reference evidence="10 11" key="1">
    <citation type="submission" date="2021-03" db="EMBL/GenBank/DDBJ databases">
        <title>Comparative Genomics and Metabolomics in the genus Turicibacter.</title>
        <authorList>
            <person name="Maki J."/>
            <person name="Looft T."/>
        </authorList>
    </citation>
    <scope>NUCLEOTIDE SEQUENCE</scope>
    <source>
        <strain evidence="10">ISU324</strain>
        <strain evidence="9 11">MMM721</strain>
    </source>
</reference>
<sequence>MDIVVMKFGGTSVRDQATRFQAFKHIRREVSAGYKVVVVVSAMGRSGEPYATDTLKELVTYHVSKRENDRLLSCGEIISSIVMSDFLQQQGLNVTSLAPDEVGIKTDNNYSNANIITIETSKIVSLFNEYDVLVAPGFLGTTLEGHITTLGRGGSDTSAVALGGALKASYVDIYSDVEGVMTADPKLVKNARVLEKISYDNLIALAARGAKVIHLKAVELAKKNHVNLRLRSTTADHIGTYVVDEEVNTLSLTYKSGYTRYEILGLNCPINCELLIKQGAYWYAQVHDEEAVEHYLKENELEFIKSENYVRVSWMNQQRTPVELTFYVDALKLEDTLNFLHYNLI</sequence>
<evidence type="ECO:0000256" key="4">
    <source>
        <dbReference type="ARBA" id="ARBA00022741"/>
    </source>
</evidence>
<name>A0A9Q9CNF1_9FIRM</name>